<dbReference type="Gene3D" id="3.40.50.300">
    <property type="entry name" value="P-loop containing nucleotide triphosphate hydrolases"/>
    <property type="match status" value="1"/>
</dbReference>
<dbReference type="InterPro" id="IPR017871">
    <property type="entry name" value="ABC_transporter-like_CS"/>
</dbReference>
<dbReference type="GO" id="GO:0016020">
    <property type="term" value="C:membrane"/>
    <property type="evidence" value="ECO:0007669"/>
    <property type="project" value="UniProtKB-SubCell"/>
</dbReference>
<dbReference type="Proteomes" id="UP000051952">
    <property type="component" value="Unassembled WGS sequence"/>
</dbReference>
<dbReference type="SMART" id="SM00382">
    <property type="entry name" value="AAA"/>
    <property type="match status" value="1"/>
</dbReference>
<keyword evidence="6 10" id="KW-1133">Transmembrane helix</keyword>
<dbReference type="PROSITE" id="PS50026">
    <property type="entry name" value="EGF_3"/>
    <property type="match status" value="1"/>
</dbReference>
<comment type="subcellular location">
    <subcellularLocation>
        <location evidence="1">Membrane</location>
        <topology evidence="1">Multi-pass membrane protein</topology>
    </subcellularLocation>
</comment>
<dbReference type="GO" id="GO:0016887">
    <property type="term" value="F:ATP hydrolysis activity"/>
    <property type="evidence" value="ECO:0007669"/>
    <property type="project" value="InterPro"/>
</dbReference>
<dbReference type="SUPFAM" id="SSF52540">
    <property type="entry name" value="P-loop containing nucleoside triphosphate hydrolases"/>
    <property type="match status" value="1"/>
</dbReference>
<dbReference type="FunFam" id="3.40.50.300:FF:002362">
    <property type="entry name" value="ATP-binding cassette transporter, putative"/>
    <property type="match status" value="1"/>
</dbReference>
<feature type="region of interest" description="Disordered" evidence="9">
    <location>
        <begin position="565"/>
        <end position="598"/>
    </location>
</feature>
<dbReference type="InterPro" id="IPR013525">
    <property type="entry name" value="ABC2_TM"/>
</dbReference>
<evidence type="ECO:0000256" key="2">
    <source>
        <dbReference type="ARBA" id="ARBA00022448"/>
    </source>
</evidence>
<feature type="region of interest" description="Disordered" evidence="9">
    <location>
        <begin position="1015"/>
        <end position="1050"/>
    </location>
</feature>
<dbReference type="InterPro" id="IPR003439">
    <property type="entry name" value="ABC_transporter-like_ATP-bd"/>
</dbReference>
<keyword evidence="5" id="KW-0067">ATP-binding</keyword>
<organism evidence="13 14">
    <name type="scientific">Bodo saltans</name>
    <name type="common">Flagellated protozoan</name>
    <dbReference type="NCBI Taxonomy" id="75058"/>
    <lineage>
        <taxon>Eukaryota</taxon>
        <taxon>Discoba</taxon>
        <taxon>Euglenozoa</taxon>
        <taxon>Kinetoplastea</taxon>
        <taxon>Metakinetoplastina</taxon>
        <taxon>Eubodonida</taxon>
        <taxon>Bodonidae</taxon>
        <taxon>Bodo</taxon>
    </lineage>
</organism>
<keyword evidence="7 10" id="KW-0472">Membrane</keyword>
<accession>A0A0S4J9E9</accession>
<dbReference type="EMBL" id="CYKH01001614">
    <property type="protein sequence ID" value="CUG88048.1"/>
    <property type="molecule type" value="Genomic_DNA"/>
</dbReference>
<feature type="transmembrane region" description="Helical" evidence="10">
    <location>
        <begin position="1189"/>
        <end position="1209"/>
    </location>
</feature>
<name>A0A0S4J9E9_BODSA</name>
<keyword evidence="2" id="KW-0813">Transport</keyword>
<feature type="compositionally biased region" description="Polar residues" evidence="9">
    <location>
        <begin position="1026"/>
        <end position="1040"/>
    </location>
</feature>
<dbReference type="VEuPathDB" id="TriTrypDB:BSAL_13435"/>
<feature type="disulfide bond" evidence="8">
    <location>
        <begin position="158"/>
        <end position="175"/>
    </location>
</feature>
<evidence type="ECO:0000313" key="13">
    <source>
        <dbReference type="EMBL" id="CUG88048.1"/>
    </source>
</evidence>
<evidence type="ECO:0000256" key="4">
    <source>
        <dbReference type="ARBA" id="ARBA00022741"/>
    </source>
</evidence>
<feature type="region of interest" description="Disordered" evidence="9">
    <location>
        <begin position="650"/>
        <end position="687"/>
    </location>
</feature>
<evidence type="ECO:0000256" key="7">
    <source>
        <dbReference type="ARBA" id="ARBA00023136"/>
    </source>
</evidence>
<keyword evidence="3 10" id="KW-0812">Transmembrane</keyword>
<dbReference type="CDD" id="cd03213">
    <property type="entry name" value="ABCG_EPDR"/>
    <property type="match status" value="1"/>
</dbReference>
<dbReference type="Pfam" id="PF01061">
    <property type="entry name" value="ABC2_membrane"/>
    <property type="match status" value="1"/>
</dbReference>
<feature type="compositionally biased region" description="Acidic residues" evidence="9">
    <location>
        <begin position="650"/>
        <end position="661"/>
    </location>
</feature>
<dbReference type="GO" id="GO:0005524">
    <property type="term" value="F:ATP binding"/>
    <property type="evidence" value="ECO:0007669"/>
    <property type="project" value="UniProtKB-KW"/>
</dbReference>
<feature type="transmembrane region" description="Helical" evidence="10">
    <location>
        <begin position="1299"/>
        <end position="1319"/>
    </location>
</feature>
<feature type="transmembrane region" description="Helical" evidence="10">
    <location>
        <begin position="387"/>
        <end position="409"/>
    </location>
</feature>
<dbReference type="PROSITE" id="PS00211">
    <property type="entry name" value="ABC_TRANSPORTER_1"/>
    <property type="match status" value="1"/>
</dbReference>
<dbReference type="GO" id="GO:0140359">
    <property type="term" value="F:ABC-type transporter activity"/>
    <property type="evidence" value="ECO:0007669"/>
    <property type="project" value="InterPro"/>
</dbReference>
<gene>
    <name evidence="13" type="ORF">BSAL_13435</name>
</gene>
<dbReference type="PANTHER" id="PTHR48041">
    <property type="entry name" value="ABC TRANSPORTER G FAMILY MEMBER 28"/>
    <property type="match status" value="1"/>
</dbReference>
<dbReference type="InterPro" id="IPR027417">
    <property type="entry name" value="P-loop_NTPase"/>
</dbReference>
<sequence>MCGGDLGSQAINNKILITSISSAGFDWIVSLSTFFSSFASPRGQLQVKEICLNNTTHTNKQRVQKINPRRFTFATHKMTTLRTLSFTMIACLLCVAFLGHHATAEEDPPFPCLLDHGCVCNHSSTIVRNIYDQQFYASCSSCSPGWAGPLCNVLDTPCMNGGYTENTTGASGAPCICPISWSGHSCEDIACPNSVGGHGPFHVAAPNAVSQSCSGNCLPGWSGVQCDLCKTNAACQPYTGGGSEGVCDTSLVGRGSRKHLECDVTSTKFLKPLGHNVGGHVTMDCSTNDNVPMSTSGKAAECTVAFFRIEENASYVDPFFFCTAKNCSMEVTMEKDATSSDNPSSNSVAFDAVRSVGQAALLAECALLAVLGQAAKMLPKRIVGRALLFTTALLVLTFLGYVVVMVGIMNHNSAPARSVVAYRCDAAHCVCAPDPPAIYTPWCSTSVLGKYILPTISHGMDLTCHTDDNRCTFIPRDVATQVDLSCQASECVNTNTFPDTPVVGGGGGGSSGGGNSRQKDLLVLSIAVGFIVACTVALHLYVTFQKTWSSSREFVDLFLTEAARQSGGSSHHGDHHHHHHERTSSVGHATPLGPSSTHYDSELRAVQDAAAATASDSDDGGSSDFNDQVESIIASVVASPTVQVYQPIANDDDVDDEEDNAEDRPLNSSTSPNRHDQRGGGHQSRLLHRRDVHGVMSAPICLQLRRLSYQLRPPSCAQGFTRAAERIFRASNDDVMVPRATVVGSLDAEEGGGGSHNDDASSSSSPHIKQILNEVTFSVCSGEVLALMGPSGAGKTTLLDLLAMRLKSGDCTGSLEINGVAISTEEHKQQYRAMLGYVSQEDTLLPSLTVKETVYYAAKLKLPTSFTEDTIERIVLSVLRSLRLDRCADTLVGDGSAIRGVSGGERRRVSIAVELVANPRILFLDEPTSGLDAVSARVVMEAVAQLARSPPMQQYAPHFFAFAPIVVFSIHQPSRDIYELFDKVLLLSRGVAVYYGVAVEAVSYLAERLLRSPRQQLSQDSSSSREGGTSTANTSFPGSDSHTDDGCEAMFPIDPATQQRRFLPPPHENPADVLMKLEDRIDEQLRDNLRAERAVIGLATGDGYRSVTPAKDKDVGRQVLALTIASRKYYPNVWQQMRLLSLRSLSALLGSFELIVCHALVTCVVGALMCVLYEHEALDLPGSLNRAGSITFLLLVVSFVSLSGLDPLLSERKLLVVERENGYYGTLPYLLTKLLVDVLPLRVISVGVLGAVIYFPMGLRTDDGIHFVWFISILCLFSVCMTFMTFSVGIVLGSFGPAALTSAVVILWNFVFGGLLVQADTIPYILAPFRRISPFFLTFETLLVNELNGQLCTFAPTDATGKPSSTSIPLFCVQYLENLGLHPSRFASDVVLLGLMTLLLLMLLLLMLVYTLLRGIKTIR</sequence>
<proteinExistence type="predicted"/>
<feature type="disulfide bond" evidence="8">
    <location>
        <begin position="177"/>
        <end position="186"/>
    </location>
</feature>
<dbReference type="OMA" id="GMSIYCG"/>
<evidence type="ECO:0000256" key="9">
    <source>
        <dbReference type="SAM" id="MobiDB-lite"/>
    </source>
</evidence>
<feature type="transmembrane region" description="Helical" evidence="10">
    <location>
        <begin position="1267"/>
        <end position="1292"/>
    </location>
</feature>
<evidence type="ECO:0000256" key="3">
    <source>
        <dbReference type="ARBA" id="ARBA00022692"/>
    </source>
</evidence>
<feature type="transmembrane region" description="Helical" evidence="10">
    <location>
        <begin position="521"/>
        <end position="542"/>
    </location>
</feature>
<feature type="transmembrane region" description="Helical" evidence="10">
    <location>
        <begin position="1390"/>
        <end position="1413"/>
    </location>
</feature>
<protein>
    <submittedName>
        <fullName evidence="13">ABC transporter, putative</fullName>
    </submittedName>
</protein>
<dbReference type="PROSITE" id="PS50893">
    <property type="entry name" value="ABC_TRANSPORTER_2"/>
    <property type="match status" value="1"/>
</dbReference>
<evidence type="ECO:0000313" key="14">
    <source>
        <dbReference type="Proteomes" id="UP000051952"/>
    </source>
</evidence>
<keyword evidence="8" id="KW-0245">EGF-like domain</keyword>
<dbReference type="PROSITE" id="PS00022">
    <property type="entry name" value="EGF_1"/>
    <property type="match status" value="1"/>
</dbReference>
<evidence type="ECO:0000256" key="10">
    <source>
        <dbReference type="SAM" id="Phobius"/>
    </source>
</evidence>
<evidence type="ECO:0000259" key="11">
    <source>
        <dbReference type="PROSITE" id="PS50026"/>
    </source>
</evidence>
<feature type="domain" description="EGF-like" evidence="11">
    <location>
        <begin position="147"/>
        <end position="187"/>
    </location>
</feature>
<dbReference type="InterPro" id="IPR003593">
    <property type="entry name" value="AAA+_ATPase"/>
</dbReference>
<dbReference type="PANTHER" id="PTHR48041:SF91">
    <property type="entry name" value="ABC TRANSPORTER G FAMILY MEMBER 28"/>
    <property type="match status" value="1"/>
</dbReference>
<feature type="region of interest" description="Disordered" evidence="9">
    <location>
        <begin position="746"/>
        <end position="766"/>
    </location>
</feature>
<evidence type="ECO:0000256" key="1">
    <source>
        <dbReference type="ARBA" id="ARBA00004141"/>
    </source>
</evidence>
<dbReference type="OrthoDB" id="66620at2759"/>
<comment type="caution">
    <text evidence="8">Lacks conserved residue(s) required for the propagation of feature annotation.</text>
</comment>
<evidence type="ECO:0000256" key="8">
    <source>
        <dbReference type="PROSITE-ProRule" id="PRU00076"/>
    </source>
</evidence>
<reference evidence="14" key="1">
    <citation type="submission" date="2015-09" db="EMBL/GenBank/DDBJ databases">
        <authorList>
            <consortium name="Pathogen Informatics"/>
        </authorList>
    </citation>
    <scope>NUCLEOTIDE SEQUENCE [LARGE SCALE GENOMIC DNA]</scope>
    <source>
        <strain evidence="14">Lake Konstanz</strain>
    </source>
</reference>
<feature type="compositionally biased region" description="Low complexity" evidence="9">
    <location>
        <begin position="1015"/>
        <end position="1025"/>
    </location>
</feature>
<evidence type="ECO:0000256" key="5">
    <source>
        <dbReference type="ARBA" id="ARBA00022840"/>
    </source>
</evidence>
<dbReference type="InterPro" id="IPR050352">
    <property type="entry name" value="ABCG_transporters"/>
</dbReference>
<evidence type="ECO:0000259" key="12">
    <source>
        <dbReference type="PROSITE" id="PS50893"/>
    </source>
</evidence>
<keyword evidence="8" id="KW-1015">Disulfide bond</keyword>
<keyword evidence="4" id="KW-0547">Nucleotide-binding</keyword>
<feature type="transmembrane region" description="Helical" evidence="10">
    <location>
        <begin position="1145"/>
        <end position="1169"/>
    </location>
</feature>
<keyword evidence="14" id="KW-1185">Reference proteome</keyword>
<evidence type="ECO:0000256" key="6">
    <source>
        <dbReference type="ARBA" id="ARBA00022989"/>
    </source>
</evidence>
<dbReference type="InterPro" id="IPR000742">
    <property type="entry name" value="EGF"/>
</dbReference>
<dbReference type="Pfam" id="PF00005">
    <property type="entry name" value="ABC_tran"/>
    <property type="match status" value="1"/>
</dbReference>
<feature type="domain" description="ABC transporter" evidence="12">
    <location>
        <begin position="755"/>
        <end position="1014"/>
    </location>
</feature>
<feature type="transmembrane region" description="Helical" evidence="10">
    <location>
        <begin position="1230"/>
        <end position="1255"/>
    </location>
</feature>